<evidence type="ECO:0000313" key="3">
    <source>
        <dbReference type="Proteomes" id="UP001141552"/>
    </source>
</evidence>
<accession>A0A9Q0J952</accession>
<dbReference type="AlphaFoldDB" id="A0A9Q0J952"/>
<gene>
    <name evidence="2" type="ORF">Tsubulata_047353</name>
</gene>
<dbReference type="Proteomes" id="UP001141552">
    <property type="component" value="Unassembled WGS sequence"/>
</dbReference>
<name>A0A9Q0J952_9ROSI</name>
<comment type="caution">
    <text evidence="2">The sequence shown here is derived from an EMBL/GenBank/DDBJ whole genome shotgun (WGS) entry which is preliminary data.</text>
</comment>
<organism evidence="2 3">
    <name type="scientific">Turnera subulata</name>
    <dbReference type="NCBI Taxonomy" id="218843"/>
    <lineage>
        <taxon>Eukaryota</taxon>
        <taxon>Viridiplantae</taxon>
        <taxon>Streptophyta</taxon>
        <taxon>Embryophyta</taxon>
        <taxon>Tracheophyta</taxon>
        <taxon>Spermatophyta</taxon>
        <taxon>Magnoliopsida</taxon>
        <taxon>eudicotyledons</taxon>
        <taxon>Gunneridae</taxon>
        <taxon>Pentapetalae</taxon>
        <taxon>rosids</taxon>
        <taxon>fabids</taxon>
        <taxon>Malpighiales</taxon>
        <taxon>Passifloraceae</taxon>
        <taxon>Turnera</taxon>
    </lineage>
</organism>
<feature type="coiled-coil region" evidence="1">
    <location>
        <begin position="99"/>
        <end position="198"/>
    </location>
</feature>
<reference evidence="2" key="2">
    <citation type="journal article" date="2023" name="Plants (Basel)">
        <title>Annotation of the Turnera subulata (Passifloraceae) Draft Genome Reveals the S-Locus Evolved after the Divergence of Turneroideae from Passifloroideae in a Stepwise Manner.</title>
        <authorList>
            <person name="Henning P.M."/>
            <person name="Roalson E.H."/>
            <person name="Mir W."/>
            <person name="McCubbin A.G."/>
            <person name="Shore J.S."/>
        </authorList>
    </citation>
    <scope>NUCLEOTIDE SEQUENCE</scope>
    <source>
        <strain evidence="2">F60SS</strain>
    </source>
</reference>
<keyword evidence="1" id="KW-0175">Coiled coil</keyword>
<reference evidence="2" key="1">
    <citation type="submission" date="2022-02" db="EMBL/GenBank/DDBJ databases">
        <authorList>
            <person name="Henning P.M."/>
            <person name="McCubbin A.G."/>
            <person name="Shore J.S."/>
        </authorList>
    </citation>
    <scope>NUCLEOTIDE SEQUENCE</scope>
    <source>
        <strain evidence="2">F60SS</strain>
        <tissue evidence="2">Leaves</tissue>
    </source>
</reference>
<keyword evidence="3" id="KW-1185">Reference proteome</keyword>
<dbReference type="OrthoDB" id="780314at2759"/>
<sequence length="206" mass="23719">MDDSGAILCHISSLKDMLDQVNEEIEANIQVTREIESEIVRCTEFEAALAAKESDLTKSLHLSNFDLNSLLSVANDSRKSVELLEEELCCLRNKREETLKRMNDKREQFTVKCVEFQREIDKAENDEVVKLLAERDFLENEISLLEQKNHSLQNSMVAFIEEVLQDLHESNSALDVEIRNGNHENEKLLKDIDDLKTTLLSSFHHC</sequence>
<protein>
    <submittedName>
        <fullName evidence="2">Uncharacterized protein</fullName>
    </submittedName>
</protein>
<dbReference type="EMBL" id="JAKUCV010005106">
    <property type="protein sequence ID" value="KAJ4832667.1"/>
    <property type="molecule type" value="Genomic_DNA"/>
</dbReference>
<proteinExistence type="predicted"/>
<evidence type="ECO:0000313" key="2">
    <source>
        <dbReference type="EMBL" id="KAJ4832667.1"/>
    </source>
</evidence>
<evidence type="ECO:0000256" key="1">
    <source>
        <dbReference type="SAM" id="Coils"/>
    </source>
</evidence>